<comment type="caution">
    <text evidence="13">The sequence shown here is derived from an EMBL/GenBank/DDBJ whole genome shotgun (WGS) entry which is preliminary data.</text>
</comment>
<evidence type="ECO:0000259" key="11">
    <source>
        <dbReference type="Pfam" id="PF00370"/>
    </source>
</evidence>
<evidence type="ECO:0000256" key="8">
    <source>
        <dbReference type="ARBA" id="ARBA00052101"/>
    </source>
</evidence>
<feature type="binding site" evidence="9">
    <location>
        <position position="413"/>
    </location>
    <ligand>
        <name>ADP</name>
        <dbReference type="ChEBI" id="CHEBI:456216"/>
    </ligand>
</feature>
<dbReference type="UniPathway" id="UPA00618">
    <property type="reaction ID" value="UER00672"/>
</dbReference>
<comment type="catalytic activity">
    <reaction evidence="8 9">
        <text>glycerol + ATP = sn-glycerol 3-phosphate + ADP + H(+)</text>
        <dbReference type="Rhea" id="RHEA:21644"/>
        <dbReference type="ChEBI" id="CHEBI:15378"/>
        <dbReference type="ChEBI" id="CHEBI:17754"/>
        <dbReference type="ChEBI" id="CHEBI:30616"/>
        <dbReference type="ChEBI" id="CHEBI:57597"/>
        <dbReference type="ChEBI" id="CHEBI:456216"/>
        <dbReference type="EC" id="2.7.1.30"/>
    </reaction>
</comment>
<dbReference type="PIRSF" id="PIRSF000538">
    <property type="entry name" value="GlpK"/>
    <property type="match status" value="1"/>
</dbReference>
<reference evidence="13 14" key="1">
    <citation type="submission" date="2019-07" db="EMBL/GenBank/DDBJ databases">
        <title>Whole genome shotgun sequence of Rhodospirillum oryzae NBRC 107573.</title>
        <authorList>
            <person name="Hosoyama A."/>
            <person name="Uohara A."/>
            <person name="Ohji S."/>
            <person name="Ichikawa N."/>
        </authorList>
    </citation>
    <scope>NUCLEOTIDE SEQUENCE [LARGE SCALE GENOMIC DNA]</scope>
    <source>
        <strain evidence="13 14">NBRC 107573</strain>
    </source>
</reference>
<comment type="activity regulation">
    <text evidence="9">Inhibited by fructose 1,6-bisphosphate (FBP).</text>
</comment>
<dbReference type="InterPro" id="IPR018484">
    <property type="entry name" value="FGGY_N"/>
</dbReference>
<dbReference type="Gene3D" id="3.30.420.40">
    <property type="match status" value="2"/>
</dbReference>
<dbReference type="FunFam" id="3.30.420.40:FF:000007">
    <property type="entry name" value="Glycerol kinase"/>
    <property type="match status" value="1"/>
</dbReference>
<feature type="binding site" evidence="9">
    <location>
        <position position="134"/>
    </location>
    <ligand>
        <name>sn-glycerol 3-phosphate</name>
        <dbReference type="ChEBI" id="CHEBI:57597"/>
    </ligand>
</feature>
<evidence type="ECO:0000256" key="2">
    <source>
        <dbReference type="ARBA" id="ARBA00009156"/>
    </source>
</evidence>
<feature type="binding site" evidence="9">
    <location>
        <position position="265"/>
    </location>
    <ligand>
        <name>ADP</name>
        <dbReference type="ChEBI" id="CHEBI:456216"/>
    </ligand>
</feature>
<dbReference type="GO" id="GO:0019563">
    <property type="term" value="P:glycerol catabolic process"/>
    <property type="evidence" value="ECO:0007669"/>
    <property type="project" value="UniProtKB-UniRule"/>
</dbReference>
<feature type="domain" description="Carbohydrate kinase FGGY C-terminal" evidence="12">
    <location>
        <begin position="261"/>
        <end position="447"/>
    </location>
</feature>
<feature type="binding site" evidence="9">
    <location>
        <position position="15"/>
    </location>
    <ligand>
        <name>ATP</name>
        <dbReference type="ChEBI" id="CHEBI:30616"/>
    </ligand>
</feature>
<keyword evidence="14" id="KW-1185">Reference proteome</keyword>
<feature type="binding site" evidence="9">
    <location>
        <position position="243"/>
    </location>
    <ligand>
        <name>sn-glycerol 3-phosphate</name>
        <dbReference type="ChEBI" id="CHEBI:57597"/>
    </ligand>
</feature>
<dbReference type="GO" id="GO:0006072">
    <property type="term" value="P:glycerol-3-phosphate metabolic process"/>
    <property type="evidence" value="ECO:0007669"/>
    <property type="project" value="InterPro"/>
</dbReference>
<feature type="binding site" evidence="9">
    <location>
        <position position="14"/>
    </location>
    <ligand>
        <name>ATP</name>
        <dbReference type="ChEBI" id="CHEBI:30616"/>
    </ligand>
</feature>
<dbReference type="EC" id="2.7.1.30" evidence="9"/>
<dbReference type="Proteomes" id="UP000321567">
    <property type="component" value="Unassembled WGS sequence"/>
</dbReference>
<keyword evidence="6 9" id="KW-0319">Glycerol metabolism</keyword>
<feature type="domain" description="Carbohydrate kinase FGGY N-terminal" evidence="11">
    <location>
        <begin position="6"/>
        <end position="250"/>
    </location>
</feature>
<dbReference type="CDD" id="cd07786">
    <property type="entry name" value="FGGY_EcGK_like"/>
    <property type="match status" value="1"/>
</dbReference>
<organism evidence="13 14">
    <name type="scientific">Pararhodospirillum oryzae</name>
    <dbReference type="NCBI Taxonomy" id="478448"/>
    <lineage>
        <taxon>Bacteria</taxon>
        <taxon>Pseudomonadati</taxon>
        <taxon>Pseudomonadota</taxon>
        <taxon>Alphaproteobacteria</taxon>
        <taxon>Rhodospirillales</taxon>
        <taxon>Rhodospirillaceae</taxon>
        <taxon>Pararhodospirillum</taxon>
    </lineage>
</organism>
<dbReference type="AlphaFoldDB" id="A0A512H9E7"/>
<protein>
    <recommendedName>
        <fullName evidence="9">Glycerol kinase</fullName>
        <ecNumber evidence="9">2.7.1.30</ecNumber>
    </recommendedName>
    <alternativeName>
        <fullName evidence="9">ATP:glycerol 3-phosphotransferase</fullName>
    </alternativeName>
    <alternativeName>
        <fullName evidence="9">Glycerokinase</fullName>
        <shortName evidence="9">GK</shortName>
    </alternativeName>
</protein>
<feature type="binding site" evidence="9">
    <location>
        <position position="409"/>
    </location>
    <ligand>
        <name>ATP</name>
        <dbReference type="ChEBI" id="CHEBI:30616"/>
    </ligand>
</feature>
<evidence type="ECO:0000256" key="1">
    <source>
        <dbReference type="ARBA" id="ARBA00005190"/>
    </source>
</evidence>
<dbReference type="GO" id="GO:0005829">
    <property type="term" value="C:cytosol"/>
    <property type="evidence" value="ECO:0007669"/>
    <property type="project" value="TreeGrafter"/>
</dbReference>
<accession>A0A512H9E7</accession>
<evidence type="ECO:0000256" key="6">
    <source>
        <dbReference type="ARBA" id="ARBA00022798"/>
    </source>
</evidence>
<feature type="binding site" evidence="9">
    <location>
        <position position="83"/>
    </location>
    <ligand>
        <name>glycerol</name>
        <dbReference type="ChEBI" id="CHEBI:17754"/>
    </ligand>
</feature>
<evidence type="ECO:0000313" key="13">
    <source>
        <dbReference type="EMBL" id="GEO82071.1"/>
    </source>
</evidence>
<feature type="binding site" evidence="9">
    <location>
        <position position="82"/>
    </location>
    <ligand>
        <name>glycerol</name>
        <dbReference type="ChEBI" id="CHEBI:17754"/>
    </ligand>
</feature>
<dbReference type="PANTHER" id="PTHR10196:SF78">
    <property type="entry name" value="GLYCEROL KINASE"/>
    <property type="match status" value="1"/>
</dbReference>
<feature type="binding site" evidence="9">
    <location>
        <position position="409"/>
    </location>
    <ligand>
        <name>ADP</name>
        <dbReference type="ChEBI" id="CHEBI:456216"/>
    </ligand>
</feature>
<feature type="binding site" evidence="9">
    <location>
        <position position="308"/>
    </location>
    <ligand>
        <name>ATP</name>
        <dbReference type="ChEBI" id="CHEBI:30616"/>
    </ligand>
</feature>
<evidence type="ECO:0000313" key="14">
    <source>
        <dbReference type="Proteomes" id="UP000321567"/>
    </source>
</evidence>
<dbReference type="InterPro" id="IPR043129">
    <property type="entry name" value="ATPase_NBD"/>
</dbReference>
<comment type="pathway">
    <text evidence="1 9">Polyol metabolism; glycerol degradation via glycerol kinase pathway; sn-glycerol 3-phosphate from glycerol: step 1/1.</text>
</comment>
<dbReference type="NCBIfam" id="NF000756">
    <property type="entry name" value="PRK00047.1"/>
    <property type="match status" value="1"/>
</dbReference>
<evidence type="ECO:0000256" key="7">
    <source>
        <dbReference type="ARBA" id="ARBA00022840"/>
    </source>
</evidence>
<dbReference type="HAMAP" id="MF_00186">
    <property type="entry name" value="Glycerol_kin"/>
    <property type="match status" value="1"/>
</dbReference>
<keyword evidence="7 9" id="KW-0067">ATP-binding</keyword>
<keyword evidence="4 9" id="KW-0547">Nucleotide-binding</keyword>
<dbReference type="NCBIfam" id="TIGR01311">
    <property type="entry name" value="glycerol_kin"/>
    <property type="match status" value="1"/>
</dbReference>
<dbReference type="GO" id="GO:0005524">
    <property type="term" value="F:ATP binding"/>
    <property type="evidence" value="ECO:0007669"/>
    <property type="project" value="UniProtKB-UniRule"/>
</dbReference>
<dbReference type="InterPro" id="IPR018483">
    <property type="entry name" value="Carb_kinase_FGGY_CS"/>
</dbReference>
<feature type="binding site" evidence="9">
    <location>
        <position position="244"/>
    </location>
    <ligand>
        <name>glycerol</name>
        <dbReference type="ChEBI" id="CHEBI:17754"/>
    </ligand>
</feature>
<dbReference type="Pfam" id="PF00370">
    <property type="entry name" value="FGGY_N"/>
    <property type="match status" value="1"/>
</dbReference>
<evidence type="ECO:0000256" key="4">
    <source>
        <dbReference type="ARBA" id="ARBA00022741"/>
    </source>
</evidence>
<evidence type="ECO:0000259" key="12">
    <source>
        <dbReference type="Pfam" id="PF02782"/>
    </source>
</evidence>
<comment type="similarity">
    <text evidence="2 9 10">Belongs to the FGGY kinase family.</text>
</comment>
<name>A0A512H9E7_9PROT</name>
<dbReference type="InterPro" id="IPR018485">
    <property type="entry name" value="FGGY_C"/>
</dbReference>
<gene>
    <name evidence="9" type="primary">glpK</name>
    <name evidence="13" type="ORF">ROR02_22020</name>
</gene>
<dbReference type="InterPro" id="IPR005999">
    <property type="entry name" value="Glycerol_kin"/>
</dbReference>
<feature type="binding site" evidence="9">
    <location>
        <position position="134"/>
    </location>
    <ligand>
        <name>glycerol</name>
        <dbReference type="ChEBI" id="CHEBI:17754"/>
    </ligand>
</feature>
<dbReference type="FunFam" id="3.30.420.40:FF:000008">
    <property type="entry name" value="Glycerol kinase"/>
    <property type="match status" value="1"/>
</dbReference>
<dbReference type="SUPFAM" id="SSF53067">
    <property type="entry name" value="Actin-like ATPase domain"/>
    <property type="match status" value="2"/>
</dbReference>
<dbReference type="RefSeq" id="WP_218032807.1">
    <property type="nucleotide sequence ID" value="NZ_BJZO01000059.1"/>
</dbReference>
<keyword evidence="3 9" id="KW-0808">Transferase</keyword>
<dbReference type="GO" id="GO:0004370">
    <property type="term" value="F:glycerol kinase activity"/>
    <property type="evidence" value="ECO:0007669"/>
    <property type="project" value="UniProtKB-UniRule"/>
</dbReference>
<feature type="binding site" evidence="9">
    <location>
        <position position="16"/>
    </location>
    <ligand>
        <name>ATP</name>
        <dbReference type="ChEBI" id="CHEBI:30616"/>
    </ligand>
</feature>
<comment type="function">
    <text evidence="9">Key enzyme in the regulation of glycerol uptake and metabolism. Catalyzes the phosphorylation of glycerol to yield sn-glycerol 3-phosphate.</text>
</comment>
<feature type="binding site" evidence="9">
    <location>
        <position position="312"/>
    </location>
    <ligand>
        <name>ATP</name>
        <dbReference type="ChEBI" id="CHEBI:30616"/>
    </ligand>
</feature>
<feature type="binding site" evidence="9">
    <location>
        <position position="243"/>
    </location>
    <ligand>
        <name>glycerol</name>
        <dbReference type="ChEBI" id="CHEBI:17754"/>
    </ligand>
</feature>
<feature type="binding site" evidence="9">
    <location>
        <position position="14"/>
    </location>
    <ligand>
        <name>ADP</name>
        <dbReference type="ChEBI" id="CHEBI:456216"/>
    </ligand>
</feature>
<feature type="binding site" evidence="9">
    <location>
        <position position="308"/>
    </location>
    <ligand>
        <name>ADP</name>
        <dbReference type="ChEBI" id="CHEBI:456216"/>
    </ligand>
</feature>
<evidence type="ECO:0000256" key="3">
    <source>
        <dbReference type="ARBA" id="ARBA00022679"/>
    </source>
</evidence>
<keyword evidence="5 9" id="KW-0418">Kinase</keyword>
<evidence type="ECO:0000256" key="5">
    <source>
        <dbReference type="ARBA" id="ARBA00022777"/>
    </source>
</evidence>
<feature type="binding site" evidence="9">
    <location>
        <position position="82"/>
    </location>
    <ligand>
        <name>sn-glycerol 3-phosphate</name>
        <dbReference type="ChEBI" id="CHEBI:57597"/>
    </ligand>
</feature>
<feature type="binding site" evidence="9">
    <location>
        <position position="83"/>
    </location>
    <ligand>
        <name>sn-glycerol 3-phosphate</name>
        <dbReference type="ChEBI" id="CHEBI:57597"/>
    </ligand>
</feature>
<feature type="binding site" evidence="9">
    <location>
        <position position="265"/>
    </location>
    <ligand>
        <name>ATP</name>
        <dbReference type="ChEBI" id="CHEBI:30616"/>
    </ligand>
</feature>
<feature type="binding site" evidence="9">
    <location>
        <position position="14"/>
    </location>
    <ligand>
        <name>sn-glycerol 3-phosphate</name>
        <dbReference type="ChEBI" id="CHEBI:57597"/>
    </ligand>
</feature>
<feature type="binding site" evidence="9">
    <location>
        <position position="18"/>
    </location>
    <ligand>
        <name>ADP</name>
        <dbReference type="ChEBI" id="CHEBI:456216"/>
    </ligand>
</feature>
<dbReference type="PROSITE" id="PS00445">
    <property type="entry name" value="FGGY_KINASES_2"/>
    <property type="match status" value="1"/>
</dbReference>
<dbReference type="PANTHER" id="PTHR10196">
    <property type="entry name" value="SUGAR KINASE"/>
    <property type="match status" value="1"/>
</dbReference>
<evidence type="ECO:0000256" key="10">
    <source>
        <dbReference type="RuleBase" id="RU003733"/>
    </source>
</evidence>
<sequence length="495" mass="54059">MFHDNVILAIDQGTTSTRALAFDEQGQVRASAHVELAQIYPRDGWVEQDPDDIWRDTLTVWRQALEQSGAVQLAAIGLTNQRETTLVWDRRTGRAVYNAISWQDRRGAGRCQALAEEGYEGLIQVRTGLLLDSYFSATKVAWILENVEGARAAAQAGHLAFGTIDSFLLWRLTGGKVHATDATNASRTMLFNIHSQRWDSELLELFGVPLAMMPEVRDSACLFGHTDPVLYGRPVPIGGMAGDQQAALIGQACFRNGMVKSTYGTGCFVLANTGETPVSSTHRLITTIGYRIKGQPTYALEGSIFNAGSAVQWLRDRLGVIESARTTEYLASGLRSNHGVYFVPAFTGLGAPYWDPQARGALFGLTRDTGVAELARAALESVCYQTLDLIEAMGGDGVSRPRVVRADGGMARNEWMLKFLADILEVSVERPTQIETTAVGAAVLAALTVGLFPSLEAAAAWWRLDARFDPSMNPDYRARLCQGWHKAVGRTRESG</sequence>
<dbReference type="PROSITE" id="PS00933">
    <property type="entry name" value="FGGY_KINASES_1"/>
    <property type="match status" value="1"/>
</dbReference>
<proteinExistence type="inferred from homology"/>
<dbReference type="InterPro" id="IPR000577">
    <property type="entry name" value="Carb_kinase_FGGY"/>
</dbReference>
<dbReference type="Pfam" id="PF02782">
    <property type="entry name" value="FGGY_C"/>
    <property type="match status" value="1"/>
</dbReference>
<evidence type="ECO:0000256" key="9">
    <source>
        <dbReference type="HAMAP-Rule" id="MF_00186"/>
    </source>
</evidence>
<dbReference type="EMBL" id="BJZO01000059">
    <property type="protein sequence ID" value="GEO82071.1"/>
    <property type="molecule type" value="Genomic_DNA"/>
</dbReference>